<feature type="binding site" evidence="6">
    <location>
        <begin position="149"/>
        <end position="150"/>
    </location>
    <ligand>
        <name>S-methyl-5'-thioadenosine</name>
        <dbReference type="ChEBI" id="CHEBI:17509"/>
    </ligand>
</feature>
<comment type="caution">
    <text evidence="9">The sequence shown here is derived from an EMBL/GenBank/DDBJ whole genome shotgun (WGS) entry which is preliminary data.</text>
</comment>
<evidence type="ECO:0000256" key="7">
    <source>
        <dbReference type="PROSITE-ProRule" id="PRU00354"/>
    </source>
</evidence>
<dbReference type="CDD" id="cd02440">
    <property type="entry name" value="AdoMet_MTases"/>
    <property type="match status" value="1"/>
</dbReference>
<dbReference type="GO" id="GO:0050314">
    <property type="term" value="F:sym-norspermidine synthase activity"/>
    <property type="evidence" value="ECO:0007669"/>
    <property type="project" value="UniProtKB-ARBA"/>
</dbReference>
<gene>
    <name evidence="6" type="primary">speE</name>
    <name evidence="9" type="ORF">apy_10110</name>
</gene>
<evidence type="ECO:0000256" key="6">
    <source>
        <dbReference type="HAMAP-Rule" id="MF_00198"/>
    </source>
</evidence>
<evidence type="ECO:0000256" key="1">
    <source>
        <dbReference type="ARBA" id="ARBA00007867"/>
    </source>
</evidence>
<evidence type="ECO:0000259" key="8">
    <source>
        <dbReference type="PROSITE" id="PS51006"/>
    </source>
</evidence>
<dbReference type="OrthoDB" id="10538at2157"/>
<evidence type="ECO:0000313" key="9">
    <source>
        <dbReference type="EMBL" id="GBF09286.1"/>
    </source>
</evidence>
<feature type="binding site" evidence="6">
    <location>
        <position position="42"/>
    </location>
    <ligand>
        <name>S-methyl-5'-thioadenosine</name>
        <dbReference type="ChEBI" id="CHEBI:17509"/>
    </ligand>
</feature>
<comment type="pathway">
    <text evidence="6">Amine and polyamine biosynthesis; spermidine biosynthesis; spermidine from putrescine: step 1/1.</text>
</comment>
<comment type="catalytic activity">
    <reaction evidence="6">
        <text>S-adenosyl 3-(methylsulfanyl)propylamine + putrescine = S-methyl-5'-thioadenosine + spermidine + H(+)</text>
        <dbReference type="Rhea" id="RHEA:12721"/>
        <dbReference type="ChEBI" id="CHEBI:15378"/>
        <dbReference type="ChEBI" id="CHEBI:17509"/>
        <dbReference type="ChEBI" id="CHEBI:57443"/>
        <dbReference type="ChEBI" id="CHEBI:57834"/>
        <dbReference type="ChEBI" id="CHEBI:326268"/>
        <dbReference type="EC" id="2.5.1.16"/>
    </reaction>
</comment>
<keyword evidence="4 6" id="KW-0620">Polyamine biosynthesis</keyword>
<dbReference type="PROSITE" id="PS51006">
    <property type="entry name" value="PABS_2"/>
    <property type="match status" value="1"/>
</dbReference>
<dbReference type="Pfam" id="PF01564">
    <property type="entry name" value="Spermine_synth"/>
    <property type="match status" value="1"/>
</dbReference>
<keyword evidence="6" id="KW-0745">Spermidine biosynthesis</keyword>
<dbReference type="InterPro" id="IPR029063">
    <property type="entry name" value="SAM-dependent_MTases_sf"/>
</dbReference>
<sequence>MAGGSEKSVFLKWSWFLEWLTPNRATLKHIEDVIFQGRSRFQEIAVVRVSGEGKVLVLDGKTQSSESDEFMYHEALVHPAMILHGSPRKVLILGGGEGATLREVLKHRSVEKAVMVDIDETVVNVAREHLREWHRGAFDDPRAEVVIDDAWNYVASKAETGFDVVIADLVDPLEAGPATRLYSEEYYRMVKDVMTPGGVFVTQAVSISHLTEYHAIIRNTVARVFKHVESYGVYVPSFDSMWGFVVASDDKDPRILGDRGFFETRLSHQLQGAELRFLDHASMLHMLNIPKMYREAIAREKRYATLDNQVFLPA</sequence>
<feature type="binding site" evidence="6">
    <location>
        <position position="117"/>
    </location>
    <ligand>
        <name>S-methyl-5'-thioadenosine</name>
        <dbReference type="ChEBI" id="CHEBI:17509"/>
    </ligand>
</feature>
<comment type="caution">
    <text evidence="6">Lacks conserved residue(s) required for the propagation of feature annotation.</text>
</comment>
<comment type="function">
    <text evidence="6">Catalyzes the irreversible transfer of a propylamine group from the amino donor S-adenosylmethioninamine (decarboxy-AdoMet) to putrescine (1,4-diaminobutane) to yield spermidine.</text>
</comment>
<dbReference type="SUPFAM" id="SSF53335">
    <property type="entry name" value="S-adenosyl-L-methionine-dependent methyltransferases"/>
    <property type="match status" value="1"/>
</dbReference>
<dbReference type="Gene3D" id="2.30.140.10">
    <property type="entry name" value="Spermidine synthase, tetramerisation domain"/>
    <property type="match status" value="1"/>
</dbReference>
<dbReference type="EMBL" id="BDMD01000051">
    <property type="protein sequence ID" value="GBF09286.1"/>
    <property type="molecule type" value="Genomic_DNA"/>
</dbReference>
<dbReference type="NCBIfam" id="NF037959">
    <property type="entry name" value="MFS_SpdSyn"/>
    <property type="match status" value="1"/>
</dbReference>
<protein>
    <recommendedName>
        <fullName evidence="6">Polyamine aminopropyltransferase</fullName>
    </recommendedName>
    <alternativeName>
        <fullName evidence="6">Putrescine aminopropyltransferase</fullName>
        <shortName evidence="6">PAPT</shortName>
    </alternativeName>
    <alternativeName>
        <fullName evidence="6">Spermidine synthase</fullName>
        <shortName evidence="6">SPDS</shortName>
        <shortName evidence="6">SPDSY</shortName>
        <ecNumber evidence="6">2.5.1.16</ecNumber>
    </alternativeName>
</protein>
<dbReference type="Proteomes" id="UP000291213">
    <property type="component" value="Unassembled WGS sequence"/>
</dbReference>
<dbReference type="PANTHER" id="PTHR43317">
    <property type="entry name" value="THERMOSPERMINE SYNTHASE ACAULIS5"/>
    <property type="match status" value="1"/>
</dbReference>
<dbReference type="FunFam" id="3.40.50.150:FF:000088">
    <property type="entry name" value="Polyamine aminopropyltransferase"/>
    <property type="match status" value="1"/>
</dbReference>
<dbReference type="PROSITE" id="PS01330">
    <property type="entry name" value="PABS_1"/>
    <property type="match status" value="1"/>
</dbReference>
<dbReference type="EC" id="2.5.1.16" evidence="6"/>
<reference evidence="9 10" key="1">
    <citation type="submission" date="2017-02" db="EMBL/GenBank/DDBJ databases">
        <title>isolation and characterization of a novel temperate virus Aeropyrum globular virus 1 infecting hyperthermophilic archaeon Aeropyrum.</title>
        <authorList>
            <person name="Yumiya M."/>
            <person name="Yoshida T."/>
            <person name="Sako Y."/>
        </authorList>
    </citation>
    <scope>NUCLEOTIDE SEQUENCE [LARGE SCALE GENOMIC DNA]</scope>
    <source>
        <strain evidence="9 10">YK1-12-2013</strain>
    </source>
</reference>
<dbReference type="RefSeq" id="WP_131160275.1">
    <property type="nucleotide sequence ID" value="NZ_BDMD01000051.1"/>
</dbReference>
<dbReference type="InterPro" id="IPR030373">
    <property type="entry name" value="PABS_CS"/>
</dbReference>
<feature type="binding site" evidence="6">
    <location>
        <position position="177"/>
    </location>
    <ligand>
        <name>S-methyl-5'-thioadenosine</name>
        <dbReference type="ChEBI" id="CHEBI:17509"/>
    </ligand>
</feature>
<comment type="similarity">
    <text evidence="1 6">Belongs to the spermidine/spermine synthase family.</text>
</comment>
<accession>A0A401H9Z7</accession>
<feature type="binding site" evidence="6">
    <location>
        <position position="73"/>
    </location>
    <ligand>
        <name>spermidine</name>
        <dbReference type="ChEBI" id="CHEBI:57834"/>
    </ligand>
</feature>
<dbReference type="HAMAP" id="MF_00198">
    <property type="entry name" value="Spermidine_synth"/>
    <property type="match status" value="1"/>
</dbReference>
<evidence type="ECO:0000256" key="5">
    <source>
        <dbReference type="ARBA" id="ARBA00048874"/>
    </source>
</evidence>
<dbReference type="UniPathway" id="UPA00248">
    <property type="reaction ID" value="UER00314"/>
</dbReference>
<dbReference type="GO" id="GO:0010487">
    <property type="term" value="F:thermospermine synthase activity"/>
    <property type="evidence" value="ECO:0007669"/>
    <property type="project" value="UniProtKB-EC"/>
</dbReference>
<comment type="subunit">
    <text evidence="6">Homodimer or homotetramer.</text>
</comment>
<comment type="catalytic activity">
    <reaction evidence="5">
        <text>S-adenosyl 3-(methylsulfanyl)propylamine + spermidine = thermospermine + S-methyl-5'-thioadenosine + H(+)</text>
        <dbReference type="Rhea" id="RHEA:30515"/>
        <dbReference type="ChEBI" id="CHEBI:15378"/>
        <dbReference type="ChEBI" id="CHEBI:17509"/>
        <dbReference type="ChEBI" id="CHEBI:57443"/>
        <dbReference type="ChEBI" id="CHEBI:57834"/>
        <dbReference type="ChEBI" id="CHEBI:59903"/>
        <dbReference type="EC" id="2.5.1.79"/>
    </reaction>
</comment>
<dbReference type="Pfam" id="PF17284">
    <property type="entry name" value="Spermine_synt_N"/>
    <property type="match status" value="1"/>
</dbReference>
<dbReference type="InterPro" id="IPR037163">
    <property type="entry name" value="Spermidine_synt_N_sf"/>
</dbReference>
<dbReference type="InterPro" id="IPR035246">
    <property type="entry name" value="Spermidine_synt_N"/>
</dbReference>
<dbReference type="Gene3D" id="3.40.50.150">
    <property type="entry name" value="Vaccinia Virus protein VP39"/>
    <property type="match status" value="1"/>
</dbReference>
<name>A0A401H9Z7_AERPX</name>
<evidence type="ECO:0000256" key="2">
    <source>
        <dbReference type="ARBA" id="ARBA00022490"/>
    </source>
</evidence>
<keyword evidence="2" id="KW-0963">Cytoplasm</keyword>
<dbReference type="InterPro" id="IPR030374">
    <property type="entry name" value="PABS"/>
</dbReference>
<dbReference type="GO" id="GO:0004766">
    <property type="term" value="F:spermidine synthase activity"/>
    <property type="evidence" value="ECO:0007669"/>
    <property type="project" value="UniProtKB-UniRule"/>
</dbReference>
<evidence type="ECO:0000256" key="4">
    <source>
        <dbReference type="ARBA" id="ARBA00023115"/>
    </source>
</evidence>
<feature type="domain" description="PABS" evidence="8">
    <location>
        <begin position="13"/>
        <end position="249"/>
    </location>
</feature>
<keyword evidence="3 6" id="KW-0808">Transferase</keyword>
<dbReference type="InterPro" id="IPR001045">
    <property type="entry name" value="Spermi_synthase"/>
</dbReference>
<feature type="binding site" evidence="6">
    <location>
        <position position="97"/>
    </location>
    <ligand>
        <name>spermidine</name>
        <dbReference type="ChEBI" id="CHEBI:57834"/>
    </ligand>
</feature>
<proteinExistence type="inferred from homology"/>
<evidence type="ECO:0000256" key="3">
    <source>
        <dbReference type="ARBA" id="ARBA00022679"/>
    </source>
</evidence>
<evidence type="ECO:0000313" key="10">
    <source>
        <dbReference type="Proteomes" id="UP000291213"/>
    </source>
</evidence>
<dbReference type="GO" id="GO:0008295">
    <property type="term" value="P:spermidine biosynthetic process"/>
    <property type="evidence" value="ECO:0007669"/>
    <property type="project" value="UniProtKB-UniRule"/>
</dbReference>
<dbReference type="PANTHER" id="PTHR43317:SF1">
    <property type="entry name" value="THERMOSPERMINE SYNTHASE ACAULIS5"/>
    <property type="match status" value="1"/>
</dbReference>
<dbReference type="AlphaFoldDB" id="A0A401H9Z7"/>
<feature type="active site" description="Proton acceptor" evidence="6 7">
    <location>
        <position position="168"/>
    </location>
</feature>
<organism evidence="9 10">
    <name type="scientific">Aeropyrum pernix</name>
    <dbReference type="NCBI Taxonomy" id="56636"/>
    <lineage>
        <taxon>Archaea</taxon>
        <taxon>Thermoproteota</taxon>
        <taxon>Thermoprotei</taxon>
        <taxon>Desulfurococcales</taxon>
        <taxon>Desulfurococcaceae</taxon>
        <taxon>Aeropyrum</taxon>
    </lineage>
</organism>